<feature type="signal peptide" evidence="2">
    <location>
        <begin position="1"/>
        <end position="20"/>
    </location>
</feature>
<dbReference type="InterPro" id="IPR013517">
    <property type="entry name" value="FG-GAP"/>
</dbReference>
<dbReference type="SUPFAM" id="SSF69318">
    <property type="entry name" value="Integrin alpha N-terminal domain"/>
    <property type="match status" value="1"/>
</dbReference>
<feature type="chain" id="PRO_5045522356" evidence="2">
    <location>
        <begin position="21"/>
        <end position="423"/>
    </location>
</feature>
<evidence type="ECO:0000313" key="4">
    <source>
        <dbReference type="Proteomes" id="UP001139031"/>
    </source>
</evidence>
<organism evidence="3 4">
    <name type="scientific">Nannocystis pusilla</name>
    <dbReference type="NCBI Taxonomy" id="889268"/>
    <lineage>
        <taxon>Bacteria</taxon>
        <taxon>Pseudomonadati</taxon>
        <taxon>Myxococcota</taxon>
        <taxon>Polyangia</taxon>
        <taxon>Nannocystales</taxon>
        <taxon>Nannocystaceae</taxon>
        <taxon>Nannocystis</taxon>
    </lineage>
</organism>
<name>A0ABS7TTG3_9BACT</name>
<keyword evidence="4" id="KW-1185">Reference proteome</keyword>
<dbReference type="EMBL" id="JAIRAU010000027">
    <property type="protein sequence ID" value="MBZ5711519.1"/>
    <property type="molecule type" value="Genomic_DNA"/>
</dbReference>
<dbReference type="InterPro" id="IPR028994">
    <property type="entry name" value="Integrin_alpha_N"/>
</dbReference>
<dbReference type="Pfam" id="PF13517">
    <property type="entry name" value="FG-GAP_3"/>
    <property type="match status" value="2"/>
</dbReference>
<evidence type="ECO:0000256" key="1">
    <source>
        <dbReference type="ARBA" id="ARBA00022729"/>
    </source>
</evidence>
<sequence>MRTPSLLALVCLVALLPACNLDIKQCIGDCLAIGDGGPGGGGLGGEIGSCEIVDNLFEPTTCHDGVSQPGELCFVGTLGVDPPSPITSSIVLPLDDRFGVDMLITQANDSVTPQLFNVGNFFTSQAWPDPLATTPVLHAAGDFDEDGAVDVVATTRTLTEGRLIRALLLDGAGGLAEVRLVKNVESVVTLDAADWNGDGHLDIVAVTPPAPGVDNLFVFLGDGTGEFTETVGPVIARPVPTHVLAALDADGRSDDFVFTDDAGGRIVRHAGGQQIVTAPGMPAELWFHEFAVADLDGDGLGDLVGVATNTEFESSEAAVFLQRDSGEFIDPVRYPVHCDARLLALADLDGDGRLDIITTGTNAFSTFRRGDGAGGFAAVRSISFGGLQEGDSFFVADFKADGTGDLAGTSIATGGLLFSASVD</sequence>
<comment type="caution">
    <text evidence="3">The sequence shown here is derived from an EMBL/GenBank/DDBJ whole genome shotgun (WGS) entry which is preliminary data.</text>
</comment>
<proteinExistence type="predicted"/>
<protein>
    <submittedName>
        <fullName evidence="3">VCBS repeat-containing protein</fullName>
    </submittedName>
</protein>
<accession>A0ABS7TTG3</accession>
<gene>
    <name evidence="3" type="ORF">K7C98_19950</name>
</gene>
<evidence type="ECO:0000313" key="3">
    <source>
        <dbReference type="EMBL" id="MBZ5711519.1"/>
    </source>
</evidence>
<dbReference type="Proteomes" id="UP001139031">
    <property type="component" value="Unassembled WGS sequence"/>
</dbReference>
<evidence type="ECO:0000256" key="2">
    <source>
        <dbReference type="SAM" id="SignalP"/>
    </source>
</evidence>
<reference evidence="3" key="1">
    <citation type="submission" date="2021-08" db="EMBL/GenBank/DDBJ databases">
        <authorList>
            <person name="Stevens D.C."/>
        </authorList>
    </citation>
    <scope>NUCLEOTIDE SEQUENCE</scope>
    <source>
        <strain evidence="3">DSM 53165</strain>
    </source>
</reference>
<keyword evidence="1 2" id="KW-0732">Signal</keyword>
<dbReference type="PANTHER" id="PTHR46580:SF4">
    <property type="entry name" value="ATP_GTP-BINDING PROTEIN"/>
    <property type="match status" value="1"/>
</dbReference>
<dbReference type="PANTHER" id="PTHR46580">
    <property type="entry name" value="SENSOR KINASE-RELATED"/>
    <property type="match status" value="1"/>
</dbReference>
<dbReference type="RefSeq" id="WP_224193281.1">
    <property type="nucleotide sequence ID" value="NZ_JAIRAU010000027.1"/>
</dbReference>